<accession>C5K771</accession>
<evidence type="ECO:0000256" key="4">
    <source>
        <dbReference type="RuleBase" id="RU000304"/>
    </source>
</evidence>
<dbReference type="Gene3D" id="1.10.510.10">
    <property type="entry name" value="Transferase(Phosphotransferase) domain 1"/>
    <property type="match status" value="1"/>
</dbReference>
<dbReference type="SMART" id="SM00220">
    <property type="entry name" value="S_TKc"/>
    <property type="match status" value="1"/>
</dbReference>
<feature type="domain" description="Protein kinase" evidence="6">
    <location>
        <begin position="1"/>
        <end position="285"/>
    </location>
</feature>
<keyword evidence="4" id="KW-0808">Transferase</keyword>
<dbReference type="PROSITE" id="PS50011">
    <property type="entry name" value="PROTEIN_KINASE_DOM"/>
    <property type="match status" value="1"/>
</dbReference>
<comment type="similarity">
    <text evidence="4">Belongs to the protein kinase superfamily.</text>
</comment>
<gene>
    <name evidence="7" type="ORF">Pmar_PMAR012384</name>
</gene>
<keyword evidence="8" id="KW-1185">Reference proteome</keyword>
<feature type="region of interest" description="Disordered" evidence="5">
    <location>
        <begin position="290"/>
        <end position="310"/>
    </location>
</feature>
<dbReference type="InParanoid" id="C5K771"/>
<keyword evidence="2 3" id="KW-0067">ATP-binding</keyword>
<dbReference type="InterPro" id="IPR011009">
    <property type="entry name" value="Kinase-like_dom_sf"/>
</dbReference>
<evidence type="ECO:0000313" key="8">
    <source>
        <dbReference type="Proteomes" id="UP000007800"/>
    </source>
</evidence>
<organism evidence="8">
    <name type="scientific">Perkinsus marinus (strain ATCC 50983 / TXsc)</name>
    <dbReference type="NCBI Taxonomy" id="423536"/>
    <lineage>
        <taxon>Eukaryota</taxon>
        <taxon>Sar</taxon>
        <taxon>Alveolata</taxon>
        <taxon>Perkinsozoa</taxon>
        <taxon>Perkinsea</taxon>
        <taxon>Perkinsida</taxon>
        <taxon>Perkinsidae</taxon>
        <taxon>Perkinsus</taxon>
    </lineage>
</organism>
<proteinExistence type="inferred from homology"/>
<evidence type="ECO:0000256" key="2">
    <source>
        <dbReference type="ARBA" id="ARBA00022840"/>
    </source>
</evidence>
<dbReference type="RefSeq" id="XP_002787610.1">
    <property type="nucleotide sequence ID" value="XM_002787564.1"/>
</dbReference>
<dbReference type="GO" id="GO:0004674">
    <property type="term" value="F:protein serine/threonine kinase activity"/>
    <property type="evidence" value="ECO:0007669"/>
    <property type="project" value="UniProtKB-KW"/>
</dbReference>
<dbReference type="PANTHER" id="PTHR24347">
    <property type="entry name" value="SERINE/THREONINE-PROTEIN KINASE"/>
    <property type="match status" value="1"/>
</dbReference>
<evidence type="ECO:0000256" key="3">
    <source>
        <dbReference type="PROSITE-ProRule" id="PRU10141"/>
    </source>
</evidence>
<keyword evidence="4" id="KW-0418">Kinase</keyword>
<name>C5K771_PERM5</name>
<keyword evidence="1 3" id="KW-0547">Nucleotide-binding</keyword>
<dbReference type="GO" id="GO:0005524">
    <property type="term" value="F:ATP binding"/>
    <property type="evidence" value="ECO:0007669"/>
    <property type="project" value="UniProtKB-UniRule"/>
</dbReference>
<keyword evidence="4" id="KW-0723">Serine/threonine-protein kinase</keyword>
<dbReference type="OrthoDB" id="40902at2759"/>
<feature type="binding site" evidence="3">
    <location>
        <position position="81"/>
    </location>
    <ligand>
        <name>ATP</name>
        <dbReference type="ChEBI" id="CHEBI:30616"/>
    </ligand>
</feature>
<evidence type="ECO:0000259" key="6">
    <source>
        <dbReference type="PROSITE" id="PS50011"/>
    </source>
</evidence>
<dbReference type="InterPro" id="IPR008271">
    <property type="entry name" value="Ser/Thr_kinase_AS"/>
</dbReference>
<dbReference type="PROSITE" id="PS00108">
    <property type="entry name" value="PROTEIN_KINASE_ST"/>
    <property type="match status" value="1"/>
</dbReference>
<dbReference type="SUPFAM" id="SSF56112">
    <property type="entry name" value="Protein kinase-like (PK-like)"/>
    <property type="match status" value="1"/>
</dbReference>
<evidence type="ECO:0000313" key="7">
    <source>
        <dbReference type="EMBL" id="EER19406.1"/>
    </source>
</evidence>
<reference evidence="7 8" key="1">
    <citation type="submission" date="2008-07" db="EMBL/GenBank/DDBJ databases">
        <authorList>
            <person name="El-Sayed N."/>
            <person name="Caler E."/>
            <person name="Inman J."/>
            <person name="Amedeo P."/>
            <person name="Hass B."/>
            <person name="Wortman J."/>
        </authorList>
    </citation>
    <scope>NUCLEOTIDE SEQUENCE [LARGE SCALE GENOMIC DNA]</scope>
    <source>
        <strain evidence="8">ATCC 50983 / TXsc</strain>
    </source>
</reference>
<dbReference type="AlphaFoldDB" id="C5K771"/>
<evidence type="ECO:0000256" key="5">
    <source>
        <dbReference type="SAM" id="MobiDB-lite"/>
    </source>
</evidence>
<evidence type="ECO:0000256" key="1">
    <source>
        <dbReference type="ARBA" id="ARBA00022741"/>
    </source>
</evidence>
<dbReference type="EMBL" id="GG671079">
    <property type="protein sequence ID" value="EER19406.1"/>
    <property type="molecule type" value="Genomic_DNA"/>
</dbReference>
<dbReference type="Proteomes" id="UP000007800">
    <property type="component" value="Unassembled WGS sequence"/>
</dbReference>
<dbReference type="PROSITE" id="PS00107">
    <property type="entry name" value="PROTEIN_KINASE_ATP"/>
    <property type="match status" value="1"/>
</dbReference>
<dbReference type="GeneID" id="9039667"/>
<sequence>MGKLLSTLKRGAYFPCPQHLTHVVADITRELVDADSSIDFDSKYVVDDERGTIGRGKFGMVLACCLRPDKGFPGRQLFALKVRSVGAALTIRHTAVKLVFDLCDGGDLYERVGNYSNREAKILLRNLTDGLAFIHSKGLMHRDLKPENILMVSRSSNTEIKIADFGLARGSAGFPLRLPRSRTICGSDFYLAPEIIRQEEYGREVDIWSLGVIAYVVLTGSLPFYNAQLHKLYRQILVKDINLDIIGENFQLLLTAGSRDFICRLLQLRPEDRPAAETALQHPWLSYTSPKSKSYRPPPTANGLLLTSAA</sequence>
<dbReference type="InterPro" id="IPR000719">
    <property type="entry name" value="Prot_kinase_dom"/>
</dbReference>
<dbReference type="Pfam" id="PF00069">
    <property type="entry name" value="Pkinase"/>
    <property type="match status" value="1"/>
</dbReference>
<protein>
    <recommendedName>
        <fullName evidence="6">Protein kinase domain-containing protein</fullName>
    </recommendedName>
</protein>
<dbReference type="InterPro" id="IPR017441">
    <property type="entry name" value="Protein_kinase_ATP_BS"/>
</dbReference>